<dbReference type="PANTHER" id="PTHR46580:SF2">
    <property type="entry name" value="MAM DOMAIN-CONTAINING PROTEIN"/>
    <property type="match status" value="1"/>
</dbReference>
<dbReference type="InterPro" id="IPR013517">
    <property type="entry name" value="FG-GAP"/>
</dbReference>
<feature type="domain" description="SbsA Ig-like" evidence="2">
    <location>
        <begin position="467"/>
        <end position="567"/>
    </location>
</feature>
<feature type="domain" description="Secretion system C-terminal sorting" evidence="3">
    <location>
        <begin position="925"/>
        <end position="999"/>
    </location>
</feature>
<dbReference type="Gene3D" id="2.130.10.130">
    <property type="entry name" value="Integrin alpha, N-terminal"/>
    <property type="match status" value="4"/>
</dbReference>
<proteinExistence type="predicted"/>
<gene>
    <name evidence="4" type="ORF">GCM10011383_22730</name>
</gene>
<accession>A0ABQ1U5W7</accession>
<evidence type="ECO:0000259" key="2">
    <source>
        <dbReference type="Pfam" id="PF13205"/>
    </source>
</evidence>
<evidence type="ECO:0000313" key="5">
    <source>
        <dbReference type="Proteomes" id="UP000632273"/>
    </source>
</evidence>
<evidence type="ECO:0000313" key="4">
    <source>
        <dbReference type="EMBL" id="GGF10990.1"/>
    </source>
</evidence>
<evidence type="ECO:0000259" key="3">
    <source>
        <dbReference type="Pfam" id="PF18962"/>
    </source>
</evidence>
<evidence type="ECO:0000256" key="1">
    <source>
        <dbReference type="ARBA" id="ARBA00022729"/>
    </source>
</evidence>
<dbReference type="Proteomes" id="UP000632273">
    <property type="component" value="Unassembled WGS sequence"/>
</dbReference>
<keyword evidence="5" id="KW-1185">Reference proteome</keyword>
<feature type="domain" description="SbsA Ig-like" evidence="2">
    <location>
        <begin position="16"/>
        <end position="114"/>
    </location>
</feature>
<dbReference type="Pfam" id="PF18962">
    <property type="entry name" value="Por_Secre_tail"/>
    <property type="match status" value="1"/>
</dbReference>
<dbReference type="InterPro" id="IPR032812">
    <property type="entry name" value="SbsA_Ig"/>
</dbReference>
<reference evidence="5" key="1">
    <citation type="journal article" date="2019" name="Int. J. Syst. Evol. Microbiol.">
        <title>The Global Catalogue of Microorganisms (GCM) 10K type strain sequencing project: providing services to taxonomists for standard genome sequencing and annotation.</title>
        <authorList>
            <consortium name="The Broad Institute Genomics Platform"/>
            <consortium name="The Broad Institute Genome Sequencing Center for Infectious Disease"/>
            <person name="Wu L."/>
            <person name="Ma J."/>
        </authorList>
    </citation>
    <scope>NUCLEOTIDE SEQUENCE [LARGE SCALE GENOMIC DNA]</scope>
    <source>
        <strain evidence="5">CGMCC 1.15197</strain>
    </source>
</reference>
<sequence length="1000" mass="101583">MVLSQAGALRAQPPVAPTVVGFIPTRNALAVPRNTDVTAIFDQALNIPSNALRVFSYQAGGAKAGQATVVDRNLIYNPTTDFKAGETVFSTVTSNVRVGPNQPLPKPQVFQFTTATAPSSGTFGGGSNVGGNAVGDVDGDGDLDLLAVNTATNSVRVRLNNGAGSFTDGPEVPVGMRPVDVTLGDVDNDGDLDLLTANNSFNGAFTSGSVSLRLNNGTGTFSGTKEIKVTENFTAKKVLLADLGADATLDILILPTNTSASLGRLVSLNLASQGAGQATGVFPDQAAALQSTIGTLPNSIAIGDMNNDGVVDILTTAGEPNTTVLVGSQSVPVGRSVGNLAVGDVNGDGFLDFIVDNVDAGNNRVVSVRLNTSGTGFAAGQEVPVDGAGGLALGDVDGDGDLDLVANDANGTTARVQLNNGTGTFSGSQQVSVIGTELLLKDVDNNGTLDIVTSGSVRLNQSLAAATPVVTAVVPARNARSAPRNTNVAVSFSETLNNNAATLGALKVFSQQHGGKKAGTATVSGNVLAFNPTTDFKAGETVYTTVTSAAQSTAGAAAKPHVFQFTTATKPSAAQFSSNPEVPLNSPYSLATGDVDGDGDLDLLSATQGSSGTSSTVSVRLNTGTGTFTNGQIVTVASLGRILLGDLDADGDLDLVTSNGVHLNNGSGVFGAAQQPGIGGAALGDVDADGDLDLLADSLVSNPNTSSIVRVRLNRGNGTFTRNQQVFLPSIGTISIVLGDVNNDGILDLLATGTNNGIVTVRLGSGDGSFSTTRPDVVVSTSPYGLNLGDADGDGDLDLFATNTGSTVTVLLNDGQGNFSNPRFVNLGSYSAFAAVGDVDGDGDLDLLAGGFPNSVSLRLNDGSGNFTDGPNLVVGDSPRAIATGDLDGDGTLDFATANLSTASVRLNNQVLAAAPAQLVEQVSLFPNPARSSVRVLLPKELAHQQLQLRLFNTLGQVVLTQNLGPQAAAEVRLPRLPAGVYTVRLTTTQGLINKRLVIQ</sequence>
<dbReference type="InterPro" id="IPR026444">
    <property type="entry name" value="Secre_tail"/>
</dbReference>
<protein>
    <recommendedName>
        <fullName evidence="6">T9SS C-terminal target domain-containing protein</fullName>
    </recommendedName>
</protein>
<dbReference type="Pfam" id="PF13205">
    <property type="entry name" value="Big_5"/>
    <property type="match status" value="2"/>
</dbReference>
<dbReference type="EMBL" id="BMHT01000004">
    <property type="protein sequence ID" value="GGF10990.1"/>
    <property type="molecule type" value="Genomic_DNA"/>
</dbReference>
<dbReference type="PANTHER" id="PTHR46580">
    <property type="entry name" value="SENSOR KINASE-RELATED"/>
    <property type="match status" value="1"/>
</dbReference>
<dbReference type="Pfam" id="PF13517">
    <property type="entry name" value="FG-GAP_3"/>
    <property type="match status" value="5"/>
</dbReference>
<name>A0ABQ1U5W7_9BACT</name>
<keyword evidence="1" id="KW-0732">Signal</keyword>
<dbReference type="NCBIfam" id="TIGR04183">
    <property type="entry name" value="Por_Secre_tail"/>
    <property type="match status" value="1"/>
</dbReference>
<comment type="caution">
    <text evidence="4">The sequence shown here is derived from an EMBL/GenBank/DDBJ whole genome shotgun (WGS) entry which is preliminary data.</text>
</comment>
<organism evidence="4 5">
    <name type="scientific">Hymenobacter cavernae</name>
    <dbReference type="NCBI Taxonomy" id="2044852"/>
    <lineage>
        <taxon>Bacteria</taxon>
        <taxon>Pseudomonadati</taxon>
        <taxon>Bacteroidota</taxon>
        <taxon>Cytophagia</taxon>
        <taxon>Cytophagales</taxon>
        <taxon>Hymenobacteraceae</taxon>
        <taxon>Hymenobacter</taxon>
    </lineage>
</organism>
<evidence type="ECO:0008006" key="6">
    <source>
        <dbReference type="Google" id="ProtNLM"/>
    </source>
</evidence>
<dbReference type="InterPro" id="IPR028994">
    <property type="entry name" value="Integrin_alpha_N"/>
</dbReference>
<dbReference type="SUPFAM" id="SSF69318">
    <property type="entry name" value="Integrin alpha N-terminal domain"/>
    <property type="match status" value="4"/>
</dbReference>